<dbReference type="Proteomes" id="UP001162156">
    <property type="component" value="Unassembled WGS sequence"/>
</dbReference>
<dbReference type="PROSITE" id="PS00028">
    <property type="entry name" value="ZINC_FINGER_C2H2_1"/>
    <property type="match status" value="3"/>
</dbReference>
<dbReference type="Gene3D" id="3.30.160.60">
    <property type="entry name" value="Classic Zinc Finger"/>
    <property type="match status" value="2"/>
</dbReference>
<dbReference type="SUPFAM" id="SSF57667">
    <property type="entry name" value="beta-beta-alpha zinc fingers"/>
    <property type="match status" value="1"/>
</dbReference>
<evidence type="ECO:0000313" key="10">
    <source>
        <dbReference type="EMBL" id="KAJ8929973.1"/>
    </source>
</evidence>
<dbReference type="GO" id="GO:0003700">
    <property type="term" value="F:DNA-binding transcription factor activity"/>
    <property type="evidence" value="ECO:0007669"/>
    <property type="project" value="TreeGrafter"/>
</dbReference>
<dbReference type="SMART" id="SM00355">
    <property type="entry name" value="ZnF_C2H2"/>
    <property type="match status" value="4"/>
</dbReference>
<keyword evidence="2" id="KW-0479">Metal-binding</keyword>
<organism evidence="10 11">
    <name type="scientific">Rhamnusium bicolor</name>
    <dbReference type="NCBI Taxonomy" id="1586634"/>
    <lineage>
        <taxon>Eukaryota</taxon>
        <taxon>Metazoa</taxon>
        <taxon>Ecdysozoa</taxon>
        <taxon>Arthropoda</taxon>
        <taxon>Hexapoda</taxon>
        <taxon>Insecta</taxon>
        <taxon>Pterygota</taxon>
        <taxon>Neoptera</taxon>
        <taxon>Endopterygota</taxon>
        <taxon>Coleoptera</taxon>
        <taxon>Polyphaga</taxon>
        <taxon>Cucujiformia</taxon>
        <taxon>Chrysomeloidea</taxon>
        <taxon>Cerambycidae</taxon>
        <taxon>Lepturinae</taxon>
        <taxon>Rhagiini</taxon>
        <taxon>Rhamnusium</taxon>
    </lineage>
</organism>
<sequence length="319" mass="37352">MRCHINHYKCTMCDMTCTKPSILARHIRFRHLKDKPYKCSKCSRAFVVKQILDNHLKTHVKDNSFKCKQCDFKCRSMIGLENHYGRTHKKKLAKYECHCCKNKFKRGAYLTRHLKKRHNYHWPSGHSRFRYLKDKDGIHRLQTVRYESLEVTQEMIKSESMQSNNVSQGGSYNLKFDNEGQSKYVLSISENGEHCVKETEPEKDNILITITDVDEQGNIIKSQVVESGELIGAIDNKTDIEITEHPLSVIKFKDEDTDTGRTYEGKKTRKRKLKSVQNEESINDCIKLDDPKTEDIHHFSKRVILNYDIFKIETTKSEA</sequence>
<keyword evidence="6" id="KW-0238">DNA-binding</keyword>
<dbReference type="AlphaFoldDB" id="A0AAV8WU88"/>
<keyword evidence="3" id="KW-0677">Repeat</keyword>
<feature type="domain" description="C2H2-type" evidence="9">
    <location>
        <begin position="37"/>
        <end position="64"/>
    </location>
</feature>
<evidence type="ECO:0000256" key="6">
    <source>
        <dbReference type="ARBA" id="ARBA00023125"/>
    </source>
</evidence>
<dbReference type="GO" id="GO:0005634">
    <property type="term" value="C:nucleus"/>
    <property type="evidence" value="ECO:0007669"/>
    <property type="project" value="UniProtKB-SubCell"/>
</dbReference>
<keyword evidence="4 8" id="KW-0863">Zinc-finger</keyword>
<dbReference type="InterPro" id="IPR050589">
    <property type="entry name" value="Ikaros_C2H2-ZF"/>
</dbReference>
<evidence type="ECO:0000256" key="3">
    <source>
        <dbReference type="ARBA" id="ARBA00022737"/>
    </source>
</evidence>
<dbReference type="InterPro" id="IPR036236">
    <property type="entry name" value="Znf_C2H2_sf"/>
</dbReference>
<dbReference type="InterPro" id="IPR013087">
    <property type="entry name" value="Znf_C2H2_type"/>
</dbReference>
<keyword evidence="5" id="KW-0862">Zinc</keyword>
<dbReference type="PANTHER" id="PTHR24404:SF114">
    <property type="entry name" value="KLUMPFUSS, ISOFORM B-RELATED"/>
    <property type="match status" value="1"/>
</dbReference>
<comment type="subcellular location">
    <subcellularLocation>
        <location evidence="1">Nucleus</location>
    </subcellularLocation>
</comment>
<keyword evidence="7" id="KW-0539">Nucleus</keyword>
<dbReference type="PANTHER" id="PTHR24404">
    <property type="entry name" value="ZINC FINGER PROTEIN"/>
    <property type="match status" value="1"/>
</dbReference>
<accession>A0AAV8WU88</accession>
<evidence type="ECO:0000313" key="11">
    <source>
        <dbReference type="Proteomes" id="UP001162156"/>
    </source>
</evidence>
<evidence type="ECO:0000256" key="8">
    <source>
        <dbReference type="PROSITE-ProRule" id="PRU00042"/>
    </source>
</evidence>
<evidence type="ECO:0000256" key="4">
    <source>
        <dbReference type="ARBA" id="ARBA00022771"/>
    </source>
</evidence>
<dbReference type="GO" id="GO:0006357">
    <property type="term" value="P:regulation of transcription by RNA polymerase II"/>
    <property type="evidence" value="ECO:0007669"/>
    <property type="project" value="TreeGrafter"/>
</dbReference>
<evidence type="ECO:0000259" key="9">
    <source>
        <dbReference type="PROSITE" id="PS50157"/>
    </source>
</evidence>
<name>A0AAV8WU88_9CUCU</name>
<keyword evidence="11" id="KW-1185">Reference proteome</keyword>
<evidence type="ECO:0000256" key="5">
    <source>
        <dbReference type="ARBA" id="ARBA00022833"/>
    </source>
</evidence>
<feature type="domain" description="C2H2-type" evidence="9">
    <location>
        <begin position="95"/>
        <end position="123"/>
    </location>
</feature>
<evidence type="ECO:0000256" key="7">
    <source>
        <dbReference type="ARBA" id="ARBA00023242"/>
    </source>
</evidence>
<gene>
    <name evidence="10" type="ORF">NQ314_017296</name>
</gene>
<dbReference type="GO" id="GO:0008270">
    <property type="term" value="F:zinc ion binding"/>
    <property type="evidence" value="ECO:0007669"/>
    <property type="project" value="UniProtKB-KW"/>
</dbReference>
<comment type="caution">
    <text evidence="10">The sequence shown here is derived from an EMBL/GenBank/DDBJ whole genome shotgun (WGS) entry which is preliminary data.</text>
</comment>
<dbReference type="GO" id="GO:0000978">
    <property type="term" value="F:RNA polymerase II cis-regulatory region sequence-specific DNA binding"/>
    <property type="evidence" value="ECO:0007669"/>
    <property type="project" value="TreeGrafter"/>
</dbReference>
<dbReference type="PROSITE" id="PS50157">
    <property type="entry name" value="ZINC_FINGER_C2H2_2"/>
    <property type="match status" value="3"/>
</dbReference>
<dbReference type="FunFam" id="3.30.160.60:FF:000110">
    <property type="entry name" value="Zinc finger protein-like"/>
    <property type="match status" value="1"/>
</dbReference>
<evidence type="ECO:0000256" key="2">
    <source>
        <dbReference type="ARBA" id="ARBA00022723"/>
    </source>
</evidence>
<reference evidence="10" key="1">
    <citation type="journal article" date="2023" name="Insect Mol. Biol.">
        <title>Genome sequencing provides insights into the evolution of gene families encoding plant cell wall-degrading enzymes in longhorned beetles.</title>
        <authorList>
            <person name="Shin N.R."/>
            <person name="Okamura Y."/>
            <person name="Kirsch R."/>
            <person name="Pauchet Y."/>
        </authorList>
    </citation>
    <scope>NUCLEOTIDE SEQUENCE</scope>
    <source>
        <strain evidence="10">RBIC_L_NR</strain>
    </source>
</reference>
<protein>
    <recommendedName>
        <fullName evidence="9">C2H2-type domain-containing protein</fullName>
    </recommendedName>
</protein>
<evidence type="ECO:0000256" key="1">
    <source>
        <dbReference type="ARBA" id="ARBA00004123"/>
    </source>
</evidence>
<dbReference type="EMBL" id="JANEYF010004830">
    <property type="protein sequence ID" value="KAJ8929973.1"/>
    <property type="molecule type" value="Genomic_DNA"/>
</dbReference>
<proteinExistence type="predicted"/>
<feature type="domain" description="C2H2-type" evidence="9">
    <location>
        <begin position="8"/>
        <end position="36"/>
    </location>
</feature>